<feature type="transmembrane region" description="Helical" evidence="1">
    <location>
        <begin position="139"/>
        <end position="159"/>
    </location>
</feature>
<dbReference type="AlphaFoldDB" id="A0A7R9UUN1"/>
<accession>A0A7R9UUN1</accession>
<name>A0A7R9UUN1_DIALT</name>
<gene>
    <name evidence="2" type="ORF">PLUT1463_LOCUS9821</name>
</gene>
<sequence length="168" mass="18478">MPLGKREPDLSRTLRRMLRLVALAAALAACTAAVAPRARGTQLLARQPRRICRIDALAERGGDGEPPLPEGEDAAGAEFSTDWDADWRKFQREGSASWRPEGRSAYTTQDLATARATRVLNDMRSSVPSPYELVRDTRFWLAVLVMLALAPSLFTALHAPPRGEDVLI</sequence>
<organism evidence="2">
    <name type="scientific">Diacronema lutheri</name>
    <name type="common">Unicellular marine alga</name>
    <name type="synonym">Monochrysis lutheri</name>
    <dbReference type="NCBI Taxonomy" id="2081491"/>
    <lineage>
        <taxon>Eukaryota</taxon>
        <taxon>Haptista</taxon>
        <taxon>Haptophyta</taxon>
        <taxon>Pavlovophyceae</taxon>
        <taxon>Pavlovales</taxon>
        <taxon>Pavlovaceae</taxon>
        <taxon>Diacronema</taxon>
    </lineage>
</organism>
<reference evidence="2" key="1">
    <citation type="submission" date="2021-01" db="EMBL/GenBank/DDBJ databases">
        <authorList>
            <person name="Corre E."/>
            <person name="Pelletier E."/>
            <person name="Niang G."/>
            <person name="Scheremetjew M."/>
            <person name="Finn R."/>
            <person name="Kale V."/>
            <person name="Holt S."/>
            <person name="Cochrane G."/>
            <person name="Meng A."/>
            <person name="Brown T."/>
            <person name="Cohen L."/>
        </authorList>
    </citation>
    <scope>NUCLEOTIDE SEQUENCE</scope>
    <source>
        <strain evidence="2">RCC1537</strain>
    </source>
</reference>
<evidence type="ECO:0000313" key="2">
    <source>
        <dbReference type="EMBL" id="CAD8275505.1"/>
    </source>
</evidence>
<protein>
    <submittedName>
        <fullName evidence="2">Uncharacterized protein</fullName>
    </submittedName>
</protein>
<keyword evidence="1" id="KW-0812">Transmembrane</keyword>
<dbReference type="PROSITE" id="PS51257">
    <property type="entry name" value="PROKAR_LIPOPROTEIN"/>
    <property type="match status" value="1"/>
</dbReference>
<dbReference type="EMBL" id="HBEB01015327">
    <property type="protein sequence ID" value="CAD8275505.1"/>
    <property type="molecule type" value="Transcribed_RNA"/>
</dbReference>
<proteinExistence type="predicted"/>
<evidence type="ECO:0000256" key="1">
    <source>
        <dbReference type="SAM" id="Phobius"/>
    </source>
</evidence>
<keyword evidence="1" id="KW-0472">Membrane</keyword>
<keyword evidence="1" id="KW-1133">Transmembrane helix</keyword>